<evidence type="ECO:0000259" key="2">
    <source>
        <dbReference type="Pfam" id="PF24598"/>
    </source>
</evidence>
<dbReference type="InterPro" id="IPR040314">
    <property type="entry name" value="DOP1"/>
</dbReference>
<dbReference type="InterPro" id="IPR056459">
    <property type="entry name" value="TPR_DOP1"/>
</dbReference>
<feature type="region of interest" description="Disordered" evidence="1">
    <location>
        <begin position="1456"/>
        <end position="1480"/>
    </location>
</feature>
<proteinExistence type="predicted"/>
<accession>A0A6A4WSV5</accession>
<organism evidence="4 5">
    <name type="scientific">Amphibalanus amphitrite</name>
    <name type="common">Striped barnacle</name>
    <name type="synonym">Balanus amphitrite</name>
    <dbReference type="NCBI Taxonomy" id="1232801"/>
    <lineage>
        <taxon>Eukaryota</taxon>
        <taxon>Metazoa</taxon>
        <taxon>Ecdysozoa</taxon>
        <taxon>Arthropoda</taxon>
        <taxon>Crustacea</taxon>
        <taxon>Multicrustacea</taxon>
        <taxon>Cirripedia</taxon>
        <taxon>Thoracica</taxon>
        <taxon>Thoracicalcarea</taxon>
        <taxon>Balanomorpha</taxon>
        <taxon>Balanoidea</taxon>
        <taxon>Balanidae</taxon>
        <taxon>Amphibalaninae</taxon>
        <taxon>Amphibalanus</taxon>
    </lineage>
</organism>
<dbReference type="InterPro" id="IPR056457">
    <property type="entry name" value="DOP1_C"/>
</dbReference>
<name>A0A6A4WSV5_AMPAM</name>
<feature type="region of interest" description="Disordered" evidence="1">
    <location>
        <begin position="698"/>
        <end position="720"/>
    </location>
</feature>
<evidence type="ECO:0000259" key="3">
    <source>
        <dbReference type="Pfam" id="PF24601"/>
    </source>
</evidence>
<keyword evidence="5" id="KW-1185">Reference proteome</keyword>
<dbReference type="PANTHER" id="PTHR14042:SF24">
    <property type="entry name" value="PROTEIN DOPEY-1 HOMOLOG"/>
    <property type="match status" value="1"/>
</dbReference>
<dbReference type="GO" id="GO:0005802">
    <property type="term" value="C:trans-Golgi network"/>
    <property type="evidence" value="ECO:0007669"/>
    <property type="project" value="TreeGrafter"/>
</dbReference>
<feature type="region of interest" description="Disordered" evidence="1">
    <location>
        <begin position="253"/>
        <end position="272"/>
    </location>
</feature>
<evidence type="ECO:0000313" key="5">
    <source>
        <dbReference type="Proteomes" id="UP000440578"/>
    </source>
</evidence>
<feature type="compositionally biased region" description="Polar residues" evidence="1">
    <location>
        <begin position="29"/>
        <end position="41"/>
    </location>
</feature>
<dbReference type="PANTHER" id="PTHR14042">
    <property type="entry name" value="DOPEY-RELATED"/>
    <property type="match status" value="1"/>
</dbReference>
<protein>
    <submittedName>
        <fullName evidence="4">Protein dopey-1</fullName>
    </submittedName>
</protein>
<feature type="region of interest" description="Disordered" evidence="1">
    <location>
        <begin position="13"/>
        <end position="41"/>
    </location>
</feature>
<sequence length="1725" mass="187090">MPHIRALYQNYQSAGGGAAASPSDRRPSRQNSTGATDGTKQQQDLVKTANLLFGALEPHYVWEYMKVKYGEACRRVVSACDPSGPAADPEPHAAVQPVGGGDPDVAECCALIVFLLDVISTETSVEVQTEHLPDLVCGVLQSLGVTLTEGVGRLRPADLCCSLDICRTVLNKAQPGTRRSRSPPAALPAPPPGSVRDASRLFAALFASLVEARLLAHGVHVADSCRRLALGGRSRAEERDAGLRQLLLQRVEASGGPGRPAPPPPPAASRQEQVEAALRVAEAHHVPLSPEAGQYAEAFRSACQLLVVLSSFPATEDREESPPPSAGPGALDLPPWLSALLTVACFAPLTAGGPTGLPFSAVSTLLDLVALVTSVGAAGSQRAAVQPLLTPDQHRAIVDDTVVTQLLTRRLWRLLSPERAALHLPCVDLLQLMLSLMPPQLVENQLAADMTHPDLAVRTEAFSRFAVLWHLSREVSARRHISRSFDRCLLLMLDCLRDPSGPLHAVARTWLTHTLQRGDVTRIMEPLLLLLLTPSTARVSVQHINVRATESDAKESDELGRVYAISSVEGMCQSGGLGGCNNWAGWDELGRVYAISSVEGNVIYHVSEEAGAPAAAARRASAARKLMTLTSVAGPGGAPQTRAGTVRLPGPHQLSSALLQPISVFVNPITVGAVDAEESDADPPASLGARRLDLSGVRRFSPDQPAAGRTAADGAERAGSQTPFDGLARLFDGAEESVSLATSIVNEIVDLALDKCNLKESKWVDKKEPEQSQEKLIHPLHSFMLLYCQICLLVLQVCDSGRILYALQTLRAVLETDCRLTLCSMATTSVCSTSGQSPGNRSQQIQVLLACHRQSMQGRRFGGEQQAEALTAYRSAMLLEVVLSQCVQFIRSYYPTLEPASVTAEQLRANRQVQIVSAEILTSMFSELVTVVRSSGRGFATYLADVLQRCRVQKTLLNCLLSTVHSLRAGPRAETTLTEDIIEFNEVCPPGPAAGGSGGVAGSAHTPLLSFTETLQIQLIRLVLSLLILEDQTDQLKSDMDGAPSAGGRVGTPSASEAAKFYPGHPVPAQPMLLNAITGALKQSHRRHLHHHWLSLVTSSLPFIRRPLPHIVTSVVTQLVHNIEQLAAMYRSESRLAEDACVPPDHMVYLVESLTVICHFCMIDSSQQGSGVQSSSSAELLQTYAPGSSAPQVLSNLLQVLTTAAPLKVSLDDGGRDASTESLLNARRLLLNSLPRIVVGLAALWQAITARTASESPSWILGVPRMVKQQVLELLSPISHHHPANFVAAVAAAWHERRLRGQPKQSIPEFCADQLVLVDLVSSIRVIPIDNLVQTVRSVVKQPPNIGLNRSQLPCAALQFLLCHLRSVPAPALAECWSSLLVLLRDAGQLTPPAQFLLLAVLNEYVQRAPPLPERKDQRDLQDVAAKLVEACSAVAGACLEQTTWLRRNLAVRAVPGGSSERDQTASPEPGKPTSNGHSPEAAQWSVQALRILADLLAPLLDVLYQSDEKDRVLPLLTGVMCHVTPYLKEHSPANTASFLACSQLLASLSEYQYSRRAWRREAFDLLLEPAFFSMQEQCLPFWRTTIDNLMTHDKTTFKELLARVVVSQPGTLNLFSSREAEYELRAQLLKRLAFVVFCSDEDQYQPHLPEIQEKLAESLRLPQVAPSIQSAVLLCFRVLLLRMSSRHVVSLWPSIITELVQVLLQMEHQLSMQSDEFRWVWTEK</sequence>
<gene>
    <name evidence="4" type="primary">DOPEY1</name>
    <name evidence="4" type="ORF">FJT64_021667</name>
</gene>
<dbReference type="Pfam" id="PF24601">
    <property type="entry name" value="TPR_DOP1"/>
    <property type="match status" value="1"/>
</dbReference>
<dbReference type="Proteomes" id="UP000440578">
    <property type="component" value="Unassembled WGS sequence"/>
</dbReference>
<evidence type="ECO:0000313" key="4">
    <source>
        <dbReference type="EMBL" id="KAF0306894.1"/>
    </source>
</evidence>
<dbReference type="GO" id="GO:0005768">
    <property type="term" value="C:endosome"/>
    <property type="evidence" value="ECO:0007669"/>
    <property type="project" value="TreeGrafter"/>
</dbReference>
<feature type="domain" description="DOP1-like C-terminal" evidence="2">
    <location>
        <begin position="1360"/>
        <end position="1716"/>
    </location>
</feature>
<reference evidence="4 5" key="1">
    <citation type="submission" date="2019-07" db="EMBL/GenBank/DDBJ databases">
        <title>Draft genome assembly of a fouling barnacle, Amphibalanus amphitrite (Darwin, 1854): The first reference genome for Thecostraca.</title>
        <authorList>
            <person name="Kim W."/>
        </authorList>
    </citation>
    <scope>NUCLEOTIDE SEQUENCE [LARGE SCALE GENOMIC DNA]</scope>
    <source>
        <strain evidence="4">SNU_AA5</strain>
        <tissue evidence="4">Soma without cirri and trophi</tissue>
    </source>
</reference>
<evidence type="ECO:0000256" key="1">
    <source>
        <dbReference type="SAM" id="MobiDB-lite"/>
    </source>
</evidence>
<feature type="domain" description="DOP1-like TPR" evidence="3">
    <location>
        <begin position="778"/>
        <end position="1164"/>
    </location>
</feature>
<dbReference type="EMBL" id="VIIS01000623">
    <property type="protein sequence ID" value="KAF0306894.1"/>
    <property type="molecule type" value="Genomic_DNA"/>
</dbReference>
<dbReference type="OrthoDB" id="297643at2759"/>
<comment type="caution">
    <text evidence="4">The sequence shown here is derived from an EMBL/GenBank/DDBJ whole genome shotgun (WGS) entry which is preliminary data.</text>
</comment>
<dbReference type="Pfam" id="PF24598">
    <property type="entry name" value="DOP1_C"/>
    <property type="match status" value="1"/>
</dbReference>
<feature type="region of interest" description="Disordered" evidence="1">
    <location>
        <begin position="174"/>
        <end position="193"/>
    </location>
</feature>
<dbReference type="GO" id="GO:0005829">
    <property type="term" value="C:cytosol"/>
    <property type="evidence" value="ECO:0007669"/>
    <property type="project" value="GOC"/>
</dbReference>
<dbReference type="SUPFAM" id="SSF48371">
    <property type="entry name" value="ARM repeat"/>
    <property type="match status" value="2"/>
</dbReference>
<dbReference type="InterPro" id="IPR016024">
    <property type="entry name" value="ARM-type_fold"/>
</dbReference>
<dbReference type="GO" id="GO:0006895">
    <property type="term" value="P:Golgi to endosome transport"/>
    <property type="evidence" value="ECO:0007669"/>
    <property type="project" value="InterPro"/>
</dbReference>